<accession>A0A1W1VHW0</accession>
<feature type="signal peptide" evidence="1">
    <location>
        <begin position="1"/>
        <end position="20"/>
    </location>
</feature>
<dbReference type="AlphaFoldDB" id="A0A1W1VHW0"/>
<reference evidence="2 3" key="1">
    <citation type="submission" date="2017-04" db="EMBL/GenBank/DDBJ databases">
        <authorList>
            <person name="Afonso C.L."/>
            <person name="Miller P.J."/>
            <person name="Scott M.A."/>
            <person name="Spackman E."/>
            <person name="Goraichik I."/>
            <person name="Dimitrov K.M."/>
            <person name="Suarez D.L."/>
            <person name="Swayne D.E."/>
        </authorList>
    </citation>
    <scope>NUCLEOTIDE SEQUENCE [LARGE SCALE GENOMIC DNA]</scope>
    <source>
        <strain evidence="2 3">DSM 11622</strain>
    </source>
</reference>
<gene>
    <name evidence="2" type="ORF">SAMN00120144_3328</name>
</gene>
<keyword evidence="3" id="KW-1185">Reference proteome</keyword>
<dbReference type="STRING" id="645990.SAMN00120144_3328"/>
<name>A0A1W1VHW0_9BACT</name>
<dbReference type="EMBL" id="FWWW01000061">
    <property type="protein sequence ID" value="SMB92959.1"/>
    <property type="molecule type" value="Genomic_DNA"/>
</dbReference>
<evidence type="ECO:0000313" key="2">
    <source>
        <dbReference type="EMBL" id="SMB92959.1"/>
    </source>
</evidence>
<keyword evidence="1" id="KW-0732">Signal</keyword>
<evidence type="ECO:0008006" key="4">
    <source>
        <dbReference type="Google" id="ProtNLM"/>
    </source>
</evidence>
<dbReference type="Proteomes" id="UP000192266">
    <property type="component" value="Unassembled WGS sequence"/>
</dbReference>
<evidence type="ECO:0000313" key="3">
    <source>
        <dbReference type="Proteomes" id="UP000192266"/>
    </source>
</evidence>
<dbReference type="RefSeq" id="WP_084444820.1">
    <property type="nucleotide sequence ID" value="NZ_FWWW01000061.1"/>
</dbReference>
<evidence type="ECO:0000256" key="1">
    <source>
        <dbReference type="SAM" id="SignalP"/>
    </source>
</evidence>
<protein>
    <recommendedName>
        <fullName evidence="4">Outer membrane protein beta-barrel domain-containing protein</fullName>
    </recommendedName>
</protein>
<organism evidence="2 3">
    <name type="scientific">Hymenobacter roseosalivarius DSM 11622</name>
    <dbReference type="NCBI Taxonomy" id="645990"/>
    <lineage>
        <taxon>Bacteria</taxon>
        <taxon>Pseudomonadati</taxon>
        <taxon>Bacteroidota</taxon>
        <taxon>Cytophagia</taxon>
        <taxon>Cytophagales</taxon>
        <taxon>Hymenobacteraceae</taxon>
        <taxon>Hymenobacter</taxon>
    </lineage>
</organism>
<proteinExistence type="predicted"/>
<dbReference type="OrthoDB" id="880944at2"/>
<feature type="chain" id="PRO_5012506584" description="Outer membrane protein beta-barrel domain-containing protein" evidence="1">
    <location>
        <begin position="21"/>
        <end position="176"/>
    </location>
</feature>
<sequence length="176" mass="19329">MKKCLLLIACCLPFTLLAQAPTNPITNRDYKVALGVLGTYQAVGLQTELRFSDQFAFKAVGALSFDKGRRAGENSGAGIGLLTYYIPTNHPFIEPLVGLGGIYSWYHWELYGTSGTIHDVNVGGGLGTNLRFSNHFRTGFNVFLGNGFRAEYQGDKMSTVSRRLLILPTLTLDFLL</sequence>